<evidence type="ECO:0000256" key="3">
    <source>
        <dbReference type="ARBA" id="ARBA00022851"/>
    </source>
</evidence>
<dbReference type="GO" id="GO:0008270">
    <property type="term" value="F:zinc ion binding"/>
    <property type="evidence" value="ECO:0007669"/>
    <property type="project" value="InterPro"/>
</dbReference>
<comment type="similarity">
    <text evidence="1">Belongs to the metallothionein superfamily. Type 15 family.</text>
</comment>
<protein>
    <recommendedName>
        <fullName evidence="6">Metallothionein</fullName>
    </recommendedName>
</protein>
<keyword evidence="3" id="KW-0480">Metal-thiolate cluster</keyword>
<proteinExistence type="inferred from homology"/>
<dbReference type="Proteomes" id="UP001054252">
    <property type="component" value="Unassembled WGS sequence"/>
</dbReference>
<dbReference type="InterPro" id="IPR000316">
    <property type="entry name" value="Metallthion_15"/>
</dbReference>
<dbReference type="PANTHER" id="PTHR48198">
    <property type="entry name" value="EC PROTEIN HOMOLOG"/>
    <property type="match status" value="1"/>
</dbReference>
<organism evidence="4 5">
    <name type="scientific">Rubroshorea leprosula</name>
    <dbReference type="NCBI Taxonomy" id="152421"/>
    <lineage>
        <taxon>Eukaryota</taxon>
        <taxon>Viridiplantae</taxon>
        <taxon>Streptophyta</taxon>
        <taxon>Embryophyta</taxon>
        <taxon>Tracheophyta</taxon>
        <taxon>Spermatophyta</taxon>
        <taxon>Magnoliopsida</taxon>
        <taxon>eudicotyledons</taxon>
        <taxon>Gunneridae</taxon>
        <taxon>Pentapetalae</taxon>
        <taxon>rosids</taxon>
        <taxon>malvids</taxon>
        <taxon>Malvales</taxon>
        <taxon>Dipterocarpaceae</taxon>
        <taxon>Rubroshorea</taxon>
    </lineage>
</organism>
<dbReference type="PANTHER" id="PTHR48198:SF1">
    <property type="entry name" value="METALLOTHIONEIN-LIKE PROTEIN 4A-RELATED"/>
    <property type="match status" value="1"/>
</dbReference>
<evidence type="ECO:0000256" key="1">
    <source>
        <dbReference type="ARBA" id="ARBA00005802"/>
    </source>
</evidence>
<comment type="caution">
    <text evidence="4">The sequence shown here is derived from an EMBL/GenBank/DDBJ whole genome shotgun (WGS) entry which is preliminary data.</text>
</comment>
<evidence type="ECO:0008006" key="6">
    <source>
        <dbReference type="Google" id="ProtNLM"/>
    </source>
</evidence>
<accession>A0AAV5K361</accession>
<dbReference type="EMBL" id="BPVZ01000052">
    <property type="protein sequence ID" value="GKV19066.1"/>
    <property type="molecule type" value="Genomic_DNA"/>
</dbReference>
<evidence type="ECO:0000313" key="5">
    <source>
        <dbReference type="Proteomes" id="UP001054252"/>
    </source>
</evidence>
<evidence type="ECO:0000256" key="2">
    <source>
        <dbReference type="ARBA" id="ARBA00022723"/>
    </source>
</evidence>
<reference evidence="4 5" key="1">
    <citation type="journal article" date="2021" name="Commun. Biol.">
        <title>The genome of Shorea leprosula (Dipterocarpaceae) highlights the ecological relevance of drought in aseasonal tropical rainforests.</title>
        <authorList>
            <person name="Ng K.K.S."/>
            <person name="Kobayashi M.J."/>
            <person name="Fawcett J.A."/>
            <person name="Hatakeyama M."/>
            <person name="Paape T."/>
            <person name="Ng C.H."/>
            <person name="Ang C.C."/>
            <person name="Tnah L.H."/>
            <person name="Lee C.T."/>
            <person name="Nishiyama T."/>
            <person name="Sese J."/>
            <person name="O'Brien M.J."/>
            <person name="Copetti D."/>
            <person name="Mohd Noor M.I."/>
            <person name="Ong R.C."/>
            <person name="Putra M."/>
            <person name="Sireger I.Z."/>
            <person name="Indrioko S."/>
            <person name="Kosugi Y."/>
            <person name="Izuno A."/>
            <person name="Isagi Y."/>
            <person name="Lee S.L."/>
            <person name="Shimizu K.K."/>
        </authorList>
    </citation>
    <scope>NUCLEOTIDE SEQUENCE [LARGE SCALE GENOMIC DNA]</scope>
    <source>
        <strain evidence="4">214</strain>
    </source>
</reference>
<keyword evidence="2" id="KW-0479">Metal-binding</keyword>
<evidence type="ECO:0000313" key="4">
    <source>
        <dbReference type="EMBL" id="GKV19066.1"/>
    </source>
</evidence>
<sequence length="83" mass="8213">MAATEGVVVVCDDRCGCPSPCPGGTACRCPTAEASAGGVEHKKCSCGEHCSCNPCGCDKTEVTGTGKVYCKCGPNCTCATCAA</sequence>
<dbReference type="Pfam" id="PF02068">
    <property type="entry name" value="Metallothio_PEC"/>
    <property type="match status" value="1"/>
</dbReference>
<gene>
    <name evidence="4" type="ORF">SLEP1_g29366</name>
</gene>
<dbReference type="AlphaFoldDB" id="A0AAV5K361"/>
<name>A0AAV5K361_9ROSI</name>
<keyword evidence="5" id="KW-1185">Reference proteome</keyword>
<dbReference type="PRINTS" id="PR00877">
    <property type="entry name" value="MTPLANTPEC"/>
</dbReference>